<evidence type="ECO:0000313" key="1">
    <source>
        <dbReference type="EMBL" id="RVW90957.1"/>
    </source>
</evidence>
<gene>
    <name evidence="1" type="ORF">CK203_044195</name>
</gene>
<organism evidence="1 2">
    <name type="scientific">Vitis vinifera</name>
    <name type="common">Grape</name>
    <dbReference type="NCBI Taxonomy" id="29760"/>
    <lineage>
        <taxon>Eukaryota</taxon>
        <taxon>Viridiplantae</taxon>
        <taxon>Streptophyta</taxon>
        <taxon>Embryophyta</taxon>
        <taxon>Tracheophyta</taxon>
        <taxon>Spermatophyta</taxon>
        <taxon>Magnoliopsida</taxon>
        <taxon>eudicotyledons</taxon>
        <taxon>Gunneridae</taxon>
        <taxon>Pentapetalae</taxon>
        <taxon>rosids</taxon>
        <taxon>Vitales</taxon>
        <taxon>Vitaceae</taxon>
        <taxon>Viteae</taxon>
        <taxon>Vitis</taxon>
    </lineage>
</organism>
<dbReference type="Proteomes" id="UP000288805">
    <property type="component" value="Unassembled WGS sequence"/>
</dbReference>
<accession>A0A438I2M3</accession>
<name>A0A438I2M3_VITVI</name>
<dbReference type="PANTHER" id="PTHR35046">
    <property type="entry name" value="ZINC KNUCKLE (CCHC-TYPE) FAMILY PROTEIN"/>
    <property type="match status" value="1"/>
</dbReference>
<evidence type="ECO:0000313" key="2">
    <source>
        <dbReference type="Proteomes" id="UP000288805"/>
    </source>
</evidence>
<sequence>MSDNKNKNTFGNASKEVDLKFLTEALMSEIMKVLRVEMEQVHEWIDWVENARVEQPQNAPNGMEIAMIRENVEEDREATMARFLVGLNWEIANLMELQHYVELEDMVHMAIKIENQLKKKGMAKP</sequence>
<reference evidence="1 2" key="1">
    <citation type="journal article" date="2018" name="PLoS Genet.">
        <title>Population sequencing reveals clonal diversity and ancestral inbreeding in the grapevine cultivar Chardonnay.</title>
        <authorList>
            <person name="Roach M.J."/>
            <person name="Johnson D.L."/>
            <person name="Bohlmann J."/>
            <person name="van Vuuren H.J."/>
            <person name="Jones S.J."/>
            <person name="Pretorius I.S."/>
            <person name="Schmidt S.A."/>
            <person name="Borneman A.R."/>
        </authorList>
    </citation>
    <scope>NUCLEOTIDE SEQUENCE [LARGE SCALE GENOMIC DNA]</scope>
    <source>
        <strain evidence="2">cv. Chardonnay</strain>
        <tissue evidence="1">Leaf</tissue>
    </source>
</reference>
<dbReference type="PANTHER" id="PTHR35046:SF9">
    <property type="entry name" value="RNA-DIRECTED DNA POLYMERASE"/>
    <property type="match status" value="1"/>
</dbReference>
<dbReference type="AlphaFoldDB" id="A0A438I2M3"/>
<comment type="caution">
    <text evidence="1">The sequence shown here is derived from an EMBL/GenBank/DDBJ whole genome shotgun (WGS) entry which is preliminary data.</text>
</comment>
<dbReference type="EMBL" id="QGNW01000150">
    <property type="protein sequence ID" value="RVW90957.1"/>
    <property type="molecule type" value="Genomic_DNA"/>
</dbReference>
<proteinExistence type="predicted"/>
<protein>
    <submittedName>
        <fullName evidence="1">Uncharacterized protein</fullName>
    </submittedName>
</protein>